<gene>
    <name evidence="2" type="ORF">MAF45_00265</name>
</gene>
<sequence length="168" mass="18314">MLAFIIRHLQFITCFFLLGAGIAGGLTGEAWVCLAIAIPVILMYAWLSGRYSYLIARRFTADTSRPFLEAEPAIVDAPYALAHVKPGDELTLRPMGREKKSRGSVISLMHGHYHAAALLNVEEDGQLAAALRKAALRAEVLVCEPKDGGCRLRVRIQAASPSDDRLLA</sequence>
<feature type="transmembrane region" description="Helical" evidence="1">
    <location>
        <begin position="29"/>
        <end position="47"/>
    </location>
</feature>
<evidence type="ECO:0000313" key="3">
    <source>
        <dbReference type="Proteomes" id="UP001297600"/>
    </source>
</evidence>
<keyword evidence="1" id="KW-0812">Transmembrane</keyword>
<dbReference type="RefSeq" id="WP_237977548.1">
    <property type="nucleotide sequence ID" value="NZ_JAKNCT010000001.1"/>
</dbReference>
<keyword evidence="1" id="KW-1133">Transmembrane helix</keyword>
<accession>A0ABS9MMQ0</accession>
<organism evidence="2 3">
    <name type="scientific">Mesosutterella porci</name>
    <dbReference type="NCBI Taxonomy" id="2915351"/>
    <lineage>
        <taxon>Bacteria</taxon>
        <taxon>Pseudomonadati</taxon>
        <taxon>Pseudomonadota</taxon>
        <taxon>Betaproteobacteria</taxon>
        <taxon>Burkholderiales</taxon>
        <taxon>Sutterellaceae</taxon>
        <taxon>Mesosutterella</taxon>
    </lineage>
</organism>
<evidence type="ECO:0000256" key="1">
    <source>
        <dbReference type="SAM" id="Phobius"/>
    </source>
</evidence>
<protein>
    <submittedName>
        <fullName evidence="2">Uncharacterized protein</fullName>
    </submittedName>
</protein>
<reference evidence="2 3" key="1">
    <citation type="submission" date="2022-02" db="EMBL/GenBank/DDBJ databases">
        <title>Mesosutterella porci, a novel member of the family Sutterellaceae from pig feces.</title>
        <authorList>
            <person name="Wylensek D."/>
            <person name="Clavel T."/>
        </authorList>
    </citation>
    <scope>NUCLEOTIDE SEQUENCE [LARGE SCALE GENOMIC DNA]</scope>
    <source>
        <strain evidence="3">oilRF-744-wt-GAM-9</strain>
    </source>
</reference>
<evidence type="ECO:0000313" key="2">
    <source>
        <dbReference type="EMBL" id="MCG5029892.1"/>
    </source>
</evidence>
<dbReference type="Proteomes" id="UP001297600">
    <property type="component" value="Unassembled WGS sequence"/>
</dbReference>
<name>A0ABS9MMQ0_9BURK</name>
<dbReference type="EMBL" id="JAKNCT010000001">
    <property type="protein sequence ID" value="MCG5029892.1"/>
    <property type="molecule type" value="Genomic_DNA"/>
</dbReference>
<proteinExistence type="predicted"/>
<keyword evidence="3" id="KW-1185">Reference proteome</keyword>
<comment type="caution">
    <text evidence="2">The sequence shown here is derived from an EMBL/GenBank/DDBJ whole genome shotgun (WGS) entry which is preliminary data.</text>
</comment>
<feature type="transmembrane region" description="Helical" evidence="1">
    <location>
        <begin position="5"/>
        <end position="23"/>
    </location>
</feature>
<keyword evidence="1" id="KW-0472">Membrane</keyword>